<name>A0A7W5E286_9BACT</name>
<sequence>MVGLGRANFANLYRVLESATTSVVSDQTEGNATKGNFLVSDALQDVELNALQNTFSPVLRRQGL</sequence>
<organism evidence="1 2">
    <name type="scientific">Aporhodopirellula rubra</name>
    <dbReference type="NCBI Taxonomy" id="980271"/>
    <lineage>
        <taxon>Bacteria</taxon>
        <taxon>Pseudomonadati</taxon>
        <taxon>Planctomycetota</taxon>
        <taxon>Planctomycetia</taxon>
        <taxon>Pirellulales</taxon>
        <taxon>Pirellulaceae</taxon>
        <taxon>Aporhodopirellula</taxon>
    </lineage>
</organism>
<gene>
    <name evidence="1" type="ORF">FHS27_004699</name>
</gene>
<evidence type="ECO:0000313" key="2">
    <source>
        <dbReference type="Proteomes" id="UP000536179"/>
    </source>
</evidence>
<reference evidence="1 2" key="1">
    <citation type="submission" date="2020-08" db="EMBL/GenBank/DDBJ databases">
        <title>Genomic Encyclopedia of Type Strains, Phase III (KMG-III): the genomes of soil and plant-associated and newly described type strains.</title>
        <authorList>
            <person name="Whitman W."/>
        </authorList>
    </citation>
    <scope>NUCLEOTIDE SEQUENCE [LARGE SCALE GENOMIC DNA]</scope>
    <source>
        <strain evidence="1 2">CECT 8075</strain>
    </source>
</reference>
<accession>A0A7W5E286</accession>
<comment type="caution">
    <text evidence="1">The sequence shown here is derived from an EMBL/GenBank/DDBJ whole genome shotgun (WGS) entry which is preliminary data.</text>
</comment>
<dbReference type="AlphaFoldDB" id="A0A7W5E286"/>
<dbReference type="EMBL" id="JACHXU010000019">
    <property type="protein sequence ID" value="MBB3208865.1"/>
    <property type="molecule type" value="Genomic_DNA"/>
</dbReference>
<evidence type="ECO:0000313" key="1">
    <source>
        <dbReference type="EMBL" id="MBB3208865.1"/>
    </source>
</evidence>
<dbReference type="Proteomes" id="UP000536179">
    <property type="component" value="Unassembled WGS sequence"/>
</dbReference>
<keyword evidence="2" id="KW-1185">Reference proteome</keyword>
<proteinExistence type="predicted"/>
<protein>
    <submittedName>
        <fullName evidence="1">Uncharacterized protein</fullName>
    </submittedName>
</protein>